<dbReference type="Proteomes" id="UP000828941">
    <property type="component" value="Chromosome 7"/>
</dbReference>
<proteinExistence type="predicted"/>
<reference evidence="1 2" key="1">
    <citation type="journal article" date="2022" name="DNA Res.">
        <title>Chromosomal-level genome assembly of the orchid tree Bauhinia variegata (Leguminosae; Cercidoideae) supports the allotetraploid origin hypothesis of Bauhinia.</title>
        <authorList>
            <person name="Zhong Y."/>
            <person name="Chen Y."/>
            <person name="Zheng D."/>
            <person name="Pang J."/>
            <person name="Liu Y."/>
            <person name="Luo S."/>
            <person name="Meng S."/>
            <person name="Qian L."/>
            <person name="Wei D."/>
            <person name="Dai S."/>
            <person name="Zhou R."/>
        </authorList>
    </citation>
    <scope>NUCLEOTIDE SEQUENCE [LARGE SCALE GENOMIC DNA]</scope>
    <source>
        <strain evidence="1">BV-YZ2020</strain>
    </source>
</reference>
<gene>
    <name evidence="1" type="ORF">L6164_016782</name>
</gene>
<comment type="caution">
    <text evidence="1">The sequence shown here is derived from an EMBL/GenBank/DDBJ whole genome shotgun (WGS) entry which is preliminary data.</text>
</comment>
<keyword evidence="2" id="KW-1185">Reference proteome</keyword>
<protein>
    <submittedName>
        <fullName evidence="1">Uncharacterized protein</fullName>
    </submittedName>
</protein>
<name>A0ACB9N5I2_BAUVA</name>
<organism evidence="1 2">
    <name type="scientific">Bauhinia variegata</name>
    <name type="common">Purple orchid tree</name>
    <name type="synonym">Phanera variegata</name>
    <dbReference type="NCBI Taxonomy" id="167791"/>
    <lineage>
        <taxon>Eukaryota</taxon>
        <taxon>Viridiplantae</taxon>
        <taxon>Streptophyta</taxon>
        <taxon>Embryophyta</taxon>
        <taxon>Tracheophyta</taxon>
        <taxon>Spermatophyta</taxon>
        <taxon>Magnoliopsida</taxon>
        <taxon>eudicotyledons</taxon>
        <taxon>Gunneridae</taxon>
        <taxon>Pentapetalae</taxon>
        <taxon>rosids</taxon>
        <taxon>fabids</taxon>
        <taxon>Fabales</taxon>
        <taxon>Fabaceae</taxon>
        <taxon>Cercidoideae</taxon>
        <taxon>Cercideae</taxon>
        <taxon>Bauhiniinae</taxon>
        <taxon>Bauhinia</taxon>
    </lineage>
</organism>
<evidence type="ECO:0000313" key="1">
    <source>
        <dbReference type="EMBL" id="KAI4331827.1"/>
    </source>
</evidence>
<evidence type="ECO:0000313" key="2">
    <source>
        <dbReference type="Proteomes" id="UP000828941"/>
    </source>
</evidence>
<dbReference type="EMBL" id="CM039432">
    <property type="protein sequence ID" value="KAI4331827.1"/>
    <property type="molecule type" value="Genomic_DNA"/>
</dbReference>
<sequence>MALSQFLLFPNSGHSKILQPVQIKPPSLLKTNVSYVRHPIQCMAIYRRSGNFEPSIWHYDYIQSLTTEFAVRFLFYITLMLK</sequence>
<accession>A0ACB9N5I2</accession>